<dbReference type="Pfam" id="PF00994">
    <property type="entry name" value="MoCF_biosynth"/>
    <property type="match status" value="1"/>
</dbReference>
<dbReference type="PANTHER" id="PTHR43232">
    <property type="entry name" value="MOLYBDENUM COFACTOR BIOSYNTHESIS PROTEIN B"/>
    <property type="match status" value="1"/>
</dbReference>
<gene>
    <name evidence="7" type="ORF">NG895_11765</name>
</gene>
<dbReference type="InterPro" id="IPR012245">
    <property type="entry name" value="MoaB"/>
</dbReference>
<evidence type="ECO:0000256" key="1">
    <source>
        <dbReference type="ARBA" id="ARBA00003487"/>
    </source>
</evidence>
<dbReference type="InterPro" id="IPR001453">
    <property type="entry name" value="MoaB/Mog_dom"/>
</dbReference>
<dbReference type="FunFam" id="3.40.980.10:FF:000006">
    <property type="entry name" value="Molybdenum cofactor biosynthesis protein B"/>
    <property type="match status" value="1"/>
</dbReference>
<comment type="caution">
    <text evidence="7">The sequence shown here is derived from an EMBL/GenBank/DDBJ whole genome shotgun (WGS) entry which is preliminary data.</text>
</comment>
<dbReference type="Gene3D" id="3.40.980.10">
    <property type="entry name" value="MoaB/Mog-like domain"/>
    <property type="match status" value="1"/>
</dbReference>
<dbReference type="Proteomes" id="UP001155241">
    <property type="component" value="Unassembled WGS sequence"/>
</dbReference>
<comment type="pathway">
    <text evidence="2 5">Cofactor biosynthesis; molybdopterin biosynthesis.</text>
</comment>
<sequence length="167" mass="17527">MSVRQHQQSAPSSLAVAVLTVSDTRTLETDNGGGLVAELLAGAGHAVADREIVPDEPLLVKELVERWIADVAVDAVLVTGGTGISARDTTCETVVSLMTKLLPGYGELFRMLSYEEIGAAAILSRAVGGVCDQTIVLTMPGSTAAVRLAMEKLILPELPHLVHEATK</sequence>
<comment type="similarity">
    <text evidence="3 5">Belongs to the MoaB/Mog family.</text>
</comment>
<dbReference type="RefSeq" id="WP_252852694.1">
    <property type="nucleotide sequence ID" value="NZ_JAMXLR010000036.1"/>
</dbReference>
<dbReference type="PANTHER" id="PTHR43232:SF2">
    <property type="entry name" value="MOLYBDENUM COFACTOR BIOSYNTHESIS PROTEIN B"/>
    <property type="match status" value="1"/>
</dbReference>
<evidence type="ECO:0000259" key="6">
    <source>
        <dbReference type="SMART" id="SM00852"/>
    </source>
</evidence>
<dbReference type="PIRSF" id="PIRSF006443">
    <property type="entry name" value="MoaB"/>
    <property type="match status" value="1"/>
</dbReference>
<dbReference type="AlphaFoldDB" id="A0A9X2FDZ0"/>
<keyword evidence="5" id="KW-0501">Molybdenum cofactor biosynthesis</keyword>
<dbReference type="CDD" id="cd00886">
    <property type="entry name" value="MogA_MoaB"/>
    <property type="match status" value="1"/>
</dbReference>
<reference evidence="7" key="1">
    <citation type="submission" date="2022-06" db="EMBL/GenBank/DDBJ databases">
        <title>Aeoliella straminimaris, a novel planctomycete from sediments.</title>
        <authorList>
            <person name="Vitorino I.R."/>
            <person name="Lage O.M."/>
        </authorList>
    </citation>
    <scope>NUCLEOTIDE SEQUENCE</scope>
    <source>
        <strain evidence="7">ICT_H6.2</strain>
    </source>
</reference>
<dbReference type="InterPro" id="IPR036425">
    <property type="entry name" value="MoaB/Mog-like_dom_sf"/>
</dbReference>
<accession>A0A9X2FDZ0</accession>
<dbReference type="NCBIfam" id="TIGR00177">
    <property type="entry name" value="molyb_syn"/>
    <property type="match status" value="1"/>
</dbReference>
<feature type="domain" description="MoaB/Mog" evidence="6">
    <location>
        <begin position="17"/>
        <end position="161"/>
    </location>
</feature>
<dbReference type="GO" id="GO:0005829">
    <property type="term" value="C:cytosol"/>
    <property type="evidence" value="ECO:0007669"/>
    <property type="project" value="TreeGrafter"/>
</dbReference>
<evidence type="ECO:0000256" key="2">
    <source>
        <dbReference type="ARBA" id="ARBA00005046"/>
    </source>
</evidence>
<proteinExistence type="inferred from homology"/>
<evidence type="ECO:0000256" key="4">
    <source>
        <dbReference type="ARBA" id="ARBA00015262"/>
    </source>
</evidence>
<evidence type="ECO:0000313" key="7">
    <source>
        <dbReference type="EMBL" id="MCO6044584.1"/>
    </source>
</evidence>
<comment type="function">
    <text evidence="1 5">May be involved in the biosynthesis of molybdopterin.</text>
</comment>
<dbReference type="EMBL" id="JAMXLR010000036">
    <property type="protein sequence ID" value="MCO6044584.1"/>
    <property type="molecule type" value="Genomic_DNA"/>
</dbReference>
<name>A0A9X2FDZ0_9BACT</name>
<organism evidence="7 8">
    <name type="scientific">Aeoliella straminimaris</name>
    <dbReference type="NCBI Taxonomy" id="2954799"/>
    <lineage>
        <taxon>Bacteria</taxon>
        <taxon>Pseudomonadati</taxon>
        <taxon>Planctomycetota</taxon>
        <taxon>Planctomycetia</taxon>
        <taxon>Pirellulales</taxon>
        <taxon>Lacipirellulaceae</taxon>
        <taxon>Aeoliella</taxon>
    </lineage>
</organism>
<keyword evidence="8" id="KW-1185">Reference proteome</keyword>
<dbReference type="SUPFAM" id="SSF53218">
    <property type="entry name" value="Molybdenum cofactor biosynthesis proteins"/>
    <property type="match status" value="1"/>
</dbReference>
<dbReference type="GO" id="GO:0006777">
    <property type="term" value="P:Mo-molybdopterin cofactor biosynthetic process"/>
    <property type="evidence" value="ECO:0007669"/>
    <property type="project" value="UniProtKB-UniRule"/>
</dbReference>
<protein>
    <recommendedName>
        <fullName evidence="4 5">Molybdenum cofactor biosynthesis protein B</fullName>
    </recommendedName>
</protein>
<dbReference type="SMART" id="SM00852">
    <property type="entry name" value="MoCF_biosynth"/>
    <property type="match status" value="1"/>
</dbReference>
<evidence type="ECO:0000256" key="3">
    <source>
        <dbReference type="ARBA" id="ARBA00006112"/>
    </source>
</evidence>
<evidence type="ECO:0000256" key="5">
    <source>
        <dbReference type="PIRNR" id="PIRNR006443"/>
    </source>
</evidence>
<evidence type="ECO:0000313" key="8">
    <source>
        <dbReference type="Proteomes" id="UP001155241"/>
    </source>
</evidence>